<keyword evidence="6" id="KW-1003">Cell membrane</keyword>
<dbReference type="Proteomes" id="UP000750334">
    <property type="component" value="Unassembled WGS sequence"/>
</dbReference>
<protein>
    <recommendedName>
        <fullName evidence="4">High osmolarity signaling protein SHO1</fullName>
    </recommendedName>
    <alternativeName>
        <fullName evidence="3">High osmolarity signaling protein sho1</fullName>
    </alternativeName>
    <alternativeName>
        <fullName evidence="11 12">Osmosensor SHO1</fullName>
    </alternativeName>
</protein>
<keyword evidence="5 13" id="KW-0728">SH3 domain</keyword>
<dbReference type="PANTHER" id="PTHR15735">
    <property type="entry name" value="FCH AND DOUBLE SH3 DOMAINS PROTEIN"/>
    <property type="match status" value="1"/>
</dbReference>
<comment type="similarity">
    <text evidence="2">Belongs to the SHO1 family.</text>
</comment>
<comment type="subcellular location">
    <subcellularLocation>
        <location evidence="1">Cell membrane</location>
        <topology evidence="1">Multi-pass membrane protein</topology>
    </subcellularLocation>
</comment>
<keyword evidence="7 14" id="KW-0812">Transmembrane</keyword>
<dbReference type="AlphaFoldDB" id="A0A9P6WD77"/>
<dbReference type="GO" id="GO:0030833">
    <property type="term" value="P:regulation of actin filament polymerization"/>
    <property type="evidence" value="ECO:0007669"/>
    <property type="project" value="TreeGrafter"/>
</dbReference>
<evidence type="ECO:0000259" key="15">
    <source>
        <dbReference type="PROSITE" id="PS50002"/>
    </source>
</evidence>
<evidence type="ECO:0000256" key="12">
    <source>
        <dbReference type="ARBA" id="ARBA00030785"/>
    </source>
</evidence>
<comment type="caution">
    <text evidence="16">The sequence shown here is derived from an EMBL/GenBank/DDBJ whole genome shotgun (WGS) entry which is preliminary data.</text>
</comment>
<dbReference type="InterPro" id="IPR001452">
    <property type="entry name" value="SH3_domain"/>
</dbReference>
<dbReference type="OrthoDB" id="5983572at2759"/>
<organism evidence="16 17">
    <name type="scientific">Maudiozyma exigua</name>
    <name type="common">Yeast</name>
    <name type="synonym">Kazachstania exigua</name>
    <dbReference type="NCBI Taxonomy" id="34358"/>
    <lineage>
        <taxon>Eukaryota</taxon>
        <taxon>Fungi</taxon>
        <taxon>Dikarya</taxon>
        <taxon>Ascomycota</taxon>
        <taxon>Saccharomycotina</taxon>
        <taxon>Saccharomycetes</taxon>
        <taxon>Saccharomycetales</taxon>
        <taxon>Saccharomycetaceae</taxon>
        <taxon>Maudiozyma</taxon>
    </lineage>
</organism>
<dbReference type="Pfam" id="PF00018">
    <property type="entry name" value="SH3_1"/>
    <property type="match status" value="1"/>
</dbReference>
<dbReference type="PROSITE" id="PS50002">
    <property type="entry name" value="SH3"/>
    <property type="match status" value="1"/>
</dbReference>
<evidence type="ECO:0000256" key="10">
    <source>
        <dbReference type="ARBA" id="ARBA00023136"/>
    </source>
</evidence>
<sequence length="361" mass="40341">MSYNGNDLRTRRMRSKIDHSLDIRNLFGDPFAISTISIAIISWVIAIVGSIAAASTNETFPRFTWWGIAYQFLLLIILILLYSFDTVDYYKNFLTGAFAVAFVYNTNSATNLVYATGSKKAAAAAGVILLSVINLIWIFYYGGDNASPTNRWIDSFSLKGIKPSAYENTLMRSRRRTSRNPNNNNMNTNRHMSGRFMPTSPGFNNNNNVQHENYMSSHALAGFENADPSISQMNPSHTNTNNTNIEMDTHISDQPVLSTGSNNNTENTFLSVTSNGSVSDSTMGDTLGLYSDIGDDNFKYTARTLYSYQADDADQYEISFDQGEILKVSDIEGRWWKARRANGETGIIPSNYVQLIDDADY</sequence>
<proteinExistence type="inferred from homology"/>
<feature type="transmembrane region" description="Helical" evidence="14">
    <location>
        <begin position="31"/>
        <end position="53"/>
    </location>
</feature>
<gene>
    <name evidence="16" type="primary">SHO1</name>
    <name evidence="16" type="ORF">C6P45_004064</name>
</gene>
<evidence type="ECO:0000256" key="7">
    <source>
        <dbReference type="ARBA" id="ARBA00022692"/>
    </source>
</evidence>
<dbReference type="EMBL" id="PUHR01000049">
    <property type="protein sequence ID" value="KAG0669123.1"/>
    <property type="molecule type" value="Genomic_DNA"/>
</dbReference>
<keyword evidence="8 14" id="KW-1133">Transmembrane helix</keyword>
<evidence type="ECO:0000313" key="17">
    <source>
        <dbReference type="Proteomes" id="UP000750334"/>
    </source>
</evidence>
<evidence type="ECO:0000256" key="8">
    <source>
        <dbReference type="ARBA" id="ARBA00022989"/>
    </source>
</evidence>
<feature type="domain" description="SH3" evidence="15">
    <location>
        <begin position="297"/>
        <end position="358"/>
    </location>
</feature>
<dbReference type="PANTHER" id="PTHR15735:SF20">
    <property type="entry name" value="HIGH OSMOLARITY SIGNALING PROTEIN SHO1"/>
    <property type="match status" value="1"/>
</dbReference>
<dbReference type="GO" id="GO:0007232">
    <property type="term" value="P:osmosensory signaling pathway via Sho1 osmosensor"/>
    <property type="evidence" value="ECO:0007669"/>
    <property type="project" value="UniProtKB-ARBA"/>
</dbReference>
<evidence type="ECO:0000256" key="4">
    <source>
        <dbReference type="ARBA" id="ARBA00017350"/>
    </source>
</evidence>
<evidence type="ECO:0000256" key="3">
    <source>
        <dbReference type="ARBA" id="ARBA00016255"/>
    </source>
</evidence>
<dbReference type="SMART" id="SM00326">
    <property type="entry name" value="SH3"/>
    <property type="match status" value="1"/>
</dbReference>
<evidence type="ECO:0000256" key="13">
    <source>
        <dbReference type="PROSITE-ProRule" id="PRU00192"/>
    </source>
</evidence>
<dbReference type="GO" id="GO:0005886">
    <property type="term" value="C:plasma membrane"/>
    <property type="evidence" value="ECO:0007669"/>
    <property type="project" value="UniProtKB-SubCell"/>
</dbReference>
<accession>A0A9P6WD77</accession>
<evidence type="ECO:0000256" key="11">
    <source>
        <dbReference type="ARBA" id="ARBA00029697"/>
    </source>
</evidence>
<dbReference type="SUPFAM" id="SSF50044">
    <property type="entry name" value="SH3-domain"/>
    <property type="match status" value="1"/>
</dbReference>
<dbReference type="InterPro" id="IPR035522">
    <property type="entry name" value="Sho1_SH3"/>
</dbReference>
<evidence type="ECO:0000256" key="5">
    <source>
        <dbReference type="ARBA" id="ARBA00022443"/>
    </source>
</evidence>
<evidence type="ECO:0000256" key="14">
    <source>
        <dbReference type="SAM" id="Phobius"/>
    </source>
</evidence>
<evidence type="ECO:0000256" key="2">
    <source>
        <dbReference type="ARBA" id="ARBA00009739"/>
    </source>
</evidence>
<feature type="transmembrane region" description="Helical" evidence="14">
    <location>
        <begin position="121"/>
        <end position="141"/>
    </location>
</feature>
<name>A0A9P6WD77_MAUEX</name>
<keyword evidence="10 14" id="KW-0472">Membrane</keyword>
<evidence type="ECO:0000256" key="1">
    <source>
        <dbReference type="ARBA" id="ARBA00004651"/>
    </source>
</evidence>
<evidence type="ECO:0000256" key="9">
    <source>
        <dbReference type="ARBA" id="ARBA00023016"/>
    </source>
</evidence>
<reference evidence="16 17" key="1">
    <citation type="submission" date="2020-11" db="EMBL/GenBank/DDBJ databases">
        <title>Kefir isolates.</title>
        <authorList>
            <person name="Marcisauskas S."/>
            <person name="Kim Y."/>
            <person name="Blasche S."/>
        </authorList>
    </citation>
    <scope>NUCLEOTIDE SEQUENCE [LARGE SCALE GENOMIC DNA]</scope>
    <source>
        <strain evidence="16 17">OG2</strain>
    </source>
</reference>
<evidence type="ECO:0000313" key="16">
    <source>
        <dbReference type="EMBL" id="KAG0669123.1"/>
    </source>
</evidence>
<dbReference type="InterPro" id="IPR036028">
    <property type="entry name" value="SH3-like_dom_sf"/>
</dbReference>
<dbReference type="CDD" id="cd11855">
    <property type="entry name" value="SH3_Sho1p"/>
    <property type="match status" value="1"/>
</dbReference>
<keyword evidence="9" id="KW-0346">Stress response</keyword>
<dbReference type="PRINTS" id="PR00452">
    <property type="entry name" value="SH3DOMAIN"/>
</dbReference>
<keyword evidence="17" id="KW-1185">Reference proteome</keyword>
<dbReference type="FunFam" id="2.30.30.40:FF:000213">
    <property type="entry name" value="High osmolarity signaling protein SHO1"/>
    <property type="match status" value="1"/>
</dbReference>
<evidence type="ECO:0000256" key="6">
    <source>
        <dbReference type="ARBA" id="ARBA00022475"/>
    </source>
</evidence>
<dbReference type="Gene3D" id="2.30.30.40">
    <property type="entry name" value="SH3 Domains"/>
    <property type="match status" value="1"/>
</dbReference>
<feature type="transmembrane region" description="Helical" evidence="14">
    <location>
        <begin position="65"/>
        <end position="84"/>
    </location>
</feature>